<evidence type="ECO:0000256" key="1">
    <source>
        <dbReference type="SAM" id="MobiDB-lite"/>
    </source>
</evidence>
<gene>
    <name evidence="2" type="ORF">DVH24_011261</name>
</gene>
<comment type="caution">
    <text evidence="2">The sequence shown here is derived from an EMBL/GenBank/DDBJ whole genome shotgun (WGS) entry which is preliminary data.</text>
</comment>
<evidence type="ECO:0008006" key="4">
    <source>
        <dbReference type="Google" id="ProtNLM"/>
    </source>
</evidence>
<keyword evidence="3" id="KW-1185">Reference proteome</keyword>
<dbReference type="PANTHER" id="PTHR35101">
    <property type="entry name" value="OS02G0162600 PROTEIN"/>
    <property type="match status" value="1"/>
</dbReference>
<reference evidence="2 3" key="1">
    <citation type="submission" date="2018-10" db="EMBL/GenBank/DDBJ databases">
        <title>A high-quality apple genome assembly.</title>
        <authorList>
            <person name="Hu J."/>
        </authorList>
    </citation>
    <scope>NUCLEOTIDE SEQUENCE [LARGE SCALE GENOMIC DNA]</scope>
    <source>
        <strain evidence="3">cv. HFTH1</strain>
        <tissue evidence="2">Young leaf</tissue>
    </source>
</reference>
<feature type="compositionally biased region" description="Low complexity" evidence="1">
    <location>
        <begin position="47"/>
        <end position="71"/>
    </location>
</feature>
<dbReference type="AlphaFoldDB" id="A0A498JV38"/>
<protein>
    <recommendedName>
        <fullName evidence="4">RNase H type-1 domain-containing protein</fullName>
    </recommendedName>
</protein>
<evidence type="ECO:0000313" key="3">
    <source>
        <dbReference type="Proteomes" id="UP000290289"/>
    </source>
</evidence>
<sequence>MANARLARFITEVAPPQFVSVMRQGTSKVLDTINEEEREYVHTPNDSLPSSSSNRFARSSSSSSSAPSFASASASGAESKYFLRKSGNAEQEVLDSILSVPVSPPSGKLKLNVDGAWDAERKLSGYGGVVRDDRGCFVAAKCGHIC</sequence>
<dbReference type="EMBL" id="RDQH01000331">
    <property type="protein sequence ID" value="RXH98936.1"/>
    <property type="molecule type" value="Genomic_DNA"/>
</dbReference>
<dbReference type="Proteomes" id="UP000290289">
    <property type="component" value="Chromosome 5"/>
</dbReference>
<proteinExistence type="predicted"/>
<accession>A0A498JV38</accession>
<organism evidence="2 3">
    <name type="scientific">Malus domestica</name>
    <name type="common">Apple</name>
    <name type="synonym">Pyrus malus</name>
    <dbReference type="NCBI Taxonomy" id="3750"/>
    <lineage>
        <taxon>Eukaryota</taxon>
        <taxon>Viridiplantae</taxon>
        <taxon>Streptophyta</taxon>
        <taxon>Embryophyta</taxon>
        <taxon>Tracheophyta</taxon>
        <taxon>Spermatophyta</taxon>
        <taxon>Magnoliopsida</taxon>
        <taxon>eudicotyledons</taxon>
        <taxon>Gunneridae</taxon>
        <taxon>Pentapetalae</taxon>
        <taxon>rosids</taxon>
        <taxon>fabids</taxon>
        <taxon>Rosales</taxon>
        <taxon>Rosaceae</taxon>
        <taxon>Amygdaloideae</taxon>
        <taxon>Maleae</taxon>
        <taxon>Malus</taxon>
    </lineage>
</organism>
<feature type="region of interest" description="Disordered" evidence="1">
    <location>
        <begin position="38"/>
        <end position="71"/>
    </location>
</feature>
<dbReference type="PANTHER" id="PTHR35101:SF12">
    <property type="entry name" value="OS02G0162600 PROTEIN"/>
    <property type="match status" value="1"/>
</dbReference>
<name>A0A498JV38_MALDO</name>
<evidence type="ECO:0000313" key="2">
    <source>
        <dbReference type="EMBL" id="RXH98936.1"/>
    </source>
</evidence>